<evidence type="ECO:0000259" key="3">
    <source>
        <dbReference type="Pfam" id="PF20172"/>
    </source>
</evidence>
<name>A0A848EHN2_9PROT</name>
<dbReference type="AlphaFoldDB" id="A0A848EHN2"/>
<evidence type="ECO:0000313" key="4">
    <source>
        <dbReference type="EMBL" id="NMJ43502.1"/>
    </source>
</evidence>
<sequence>MVLSMARPTKHPKSGVYRARKVVPEDLRAVIGKRELIASLRTKDPSEAKARHSAAMAALEARLAGARAEVARIVTRLTARQIAEIAGEVYHAEVRAAEDAPGAAAAREAARDALMDRLDGHHGADEPDEREFVPGHAEIAEARAVLATRGIAADGDTLRDLASAIYSARTYSADVAVRRAKGDWRPDPDAGRFPAPPTQAETQRPSPRGASGMGPPRKSHPRGVFGVVPEDPGVVFGSL</sequence>
<dbReference type="InterPro" id="IPR046668">
    <property type="entry name" value="DUF6538"/>
</dbReference>
<feature type="domain" description="DUF6538" evidence="3">
    <location>
        <begin position="13"/>
        <end position="67"/>
    </location>
</feature>
<dbReference type="Pfam" id="PF20172">
    <property type="entry name" value="DUF6538"/>
    <property type="match status" value="1"/>
</dbReference>
<keyword evidence="5" id="KW-1185">Reference proteome</keyword>
<gene>
    <name evidence="4" type="ORF">GWK16_19810</name>
</gene>
<dbReference type="RefSeq" id="WP_170055697.1">
    <property type="nucleotide sequence ID" value="NZ_JABBKX010000008.1"/>
</dbReference>
<accession>A0A848EHN2</accession>
<dbReference type="EMBL" id="JABBKX010000008">
    <property type="protein sequence ID" value="NMJ43502.1"/>
    <property type="molecule type" value="Genomic_DNA"/>
</dbReference>
<protein>
    <recommendedName>
        <fullName evidence="3">DUF6538 domain-containing protein</fullName>
    </recommendedName>
</protein>
<feature type="coiled-coil region" evidence="1">
    <location>
        <begin position="49"/>
        <end position="76"/>
    </location>
</feature>
<dbReference type="Proteomes" id="UP000548582">
    <property type="component" value="Unassembled WGS sequence"/>
</dbReference>
<feature type="region of interest" description="Disordered" evidence="2">
    <location>
        <begin position="182"/>
        <end position="239"/>
    </location>
</feature>
<evidence type="ECO:0000256" key="1">
    <source>
        <dbReference type="SAM" id="Coils"/>
    </source>
</evidence>
<comment type="caution">
    <text evidence="4">The sequence shown here is derived from an EMBL/GenBank/DDBJ whole genome shotgun (WGS) entry which is preliminary data.</text>
</comment>
<proteinExistence type="predicted"/>
<reference evidence="4 5" key="1">
    <citation type="submission" date="2020-03" db="EMBL/GenBank/DDBJ databases">
        <authorList>
            <person name="Sun Q."/>
        </authorList>
    </citation>
    <scope>NUCLEOTIDE SEQUENCE [LARGE SCALE GENOMIC DNA]</scope>
    <source>
        <strain evidence="4 5">JC162</strain>
    </source>
</reference>
<evidence type="ECO:0000313" key="5">
    <source>
        <dbReference type="Proteomes" id="UP000548582"/>
    </source>
</evidence>
<evidence type="ECO:0000256" key="2">
    <source>
        <dbReference type="SAM" id="MobiDB-lite"/>
    </source>
</evidence>
<organism evidence="4 5">
    <name type="scientific">Neoroseomonas marina</name>
    <dbReference type="NCBI Taxonomy" id="1232220"/>
    <lineage>
        <taxon>Bacteria</taxon>
        <taxon>Pseudomonadati</taxon>
        <taxon>Pseudomonadota</taxon>
        <taxon>Alphaproteobacteria</taxon>
        <taxon>Acetobacterales</taxon>
        <taxon>Acetobacteraceae</taxon>
        <taxon>Neoroseomonas</taxon>
    </lineage>
</organism>
<keyword evidence="1" id="KW-0175">Coiled coil</keyword>